<dbReference type="EMBL" id="MU277198">
    <property type="protein sequence ID" value="KAI0064458.1"/>
    <property type="molecule type" value="Genomic_DNA"/>
</dbReference>
<name>A0ACB8T7E6_9AGAM</name>
<evidence type="ECO:0000313" key="1">
    <source>
        <dbReference type="EMBL" id="KAI0064458.1"/>
    </source>
</evidence>
<comment type="caution">
    <text evidence="1">The sequence shown here is derived from an EMBL/GenBank/DDBJ whole genome shotgun (WGS) entry which is preliminary data.</text>
</comment>
<reference evidence="1" key="1">
    <citation type="submission" date="2021-03" db="EMBL/GenBank/DDBJ databases">
        <authorList>
            <consortium name="DOE Joint Genome Institute"/>
            <person name="Ahrendt S."/>
            <person name="Looney B.P."/>
            <person name="Miyauchi S."/>
            <person name="Morin E."/>
            <person name="Drula E."/>
            <person name="Courty P.E."/>
            <person name="Chicoki N."/>
            <person name="Fauchery L."/>
            <person name="Kohler A."/>
            <person name="Kuo A."/>
            <person name="Labutti K."/>
            <person name="Pangilinan J."/>
            <person name="Lipzen A."/>
            <person name="Riley R."/>
            <person name="Andreopoulos W."/>
            <person name="He G."/>
            <person name="Johnson J."/>
            <person name="Barry K.W."/>
            <person name="Grigoriev I.V."/>
            <person name="Nagy L."/>
            <person name="Hibbett D."/>
            <person name="Henrissat B."/>
            <person name="Matheny P.B."/>
            <person name="Labbe J."/>
            <person name="Martin F."/>
        </authorList>
    </citation>
    <scope>NUCLEOTIDE SEQUENCE</scope>
    <source>
        <strain evidence="1">HHB10654</strain>
    </source>
</reference>
<proteinExistence type="predicted"/>
<sequence>MLSSPSISSASLSLPDLSRSSAASPSPIGRNPVSLRLYKVLGATFDDDATKEALNTLSELYSSPETVSSETKKASKEPDSTEDADEPHGGSSHTRKRVNGAGDALGFLEGPPPGDTAAKARKHLRRDIEGKLSEGSQKFLKAFGEVDQKLDALQGHIATMRLRCDEAQAQLQSTNEACRSLLDRAESLRDERQDVNRRQSIVSLFLSRFTLNENEVQAITSADVPVGSRFFAAMDRTQKIREDCRVLMAGEEQPSQAGLDIMATTSAYLEKGYDKIFRWCSFEFRQMGRDSVLEAGSNMQEAVQRLRQRPELLADALGTLSQTRQAALLASFLSALTNPTTVGTRPIELHAHDALRYIGDMLAWVHQAIAAEHEFLESLFGMSDEGRMVGSVRVFGAGSGRAEEEEWTGEMMDGAVSGLCTPLKVRVLQTVRSQENSITAYKIANLLQFYTLTMTRTIGEHALLSKTLKETTDASYKVFFDAIEAQGRALLRVALDPSDPSLTPPPALLTHAQSLRSIIALHSSESEPDEESQMTRILDVMVDPAMQMCVAAAEEKEEQGRRRGKTWDRKVFVLNCLTYLVSVLEAYSFTAEKRTMLDGVIEGRVQELIEEHYENILEDAGLKDAVFAIETNRSGEPLSHLPATQPPALLAALHTFSTWLSSLEAVHSPRLSQLTLSALHTRIHHAALRRLGHTYERLCGEVRRPENRYEAASTLLGGERPFGSVAVLWQIFGLEEEAR</sequence>
<gene>
    <name evidence="1" type="ORF">BV25DRAFT_1930616</name>
</gene>
<dbReference type="Proteomes" id="UP000814140">
    <property type="component" value="Unassembled WGS sequence"/>
</dbReference>
<evidence type="ECO:0000313" key="2">
    <source>
        <dbReference type="Proteomes" id="UP000814140"/>
    </source>
</evidence>
<organism evidence="1 2">
    <name type="scientific">Artomyces pyxidatus</name>
    <dbReference type="NCBI Taxonomy" id="48021"/>
    <lineage>
        <taxon>Eukaryota</taxon>
        <taxon>Fungi</taxon>
        <taxon>Dikarya</taxon>
        <taxon>Basidiomycota</taxon>
        <taxon>Agaricomycotina</taxon>
        <taxon>Agaricomycetes</taxon>
        <taxon>Russulales</taxon>
        <taxon>Auriscalpiaceae</taxon>
        <taxon>Artomyces</taxon>
    </lineage>
</organism>
<reference evidence="1" key="2">
    <citation type="journal article" date="2022" name="New Phytol.">
        <title>Evolutionary transition to the ectomycorrhizal habit in the genomes of a hyperdiverse lineage of mushroom-forming fungi.</title>
        <authorList>
            <person name="Looney B."/>
            <person name="Miyauchi S."/>
            <person name="Morin E."/>
            <person name="Drula E."/>
            <person name="Courty P.E."/>
            <person name="Kohler A."/>
            <person name="Kuo A."/>
            <person name="LaButti K."/>
            <person name="Pangilinan J."/>
            <person name="Lipzen A."/>
            <person name="Riley R."/>
            <person name="Andreopoulos W."/>
            <person name="He G."/>
            <person name="Johnson J."/>
            <person name="Nolan M."/>
            <person name="Tritt A."/>
            <person name="Barry K.W."/>
            <person name="Grigoriev I.V."/>
            <person name="Nagy L.G."/>
            <person name="Hibbett D."/>
            <person name="Henrissat B."/>
            <person name="Matheny P.B."/>
            <person name="Labbe J."/>
            <person name="Martin F.M."/>
        </authorList>
    </citation>
    <scope>NUCLEOTIDE SEQUENCE</scope>
    <source>
        <strain evidence="1">HHB10654</strain>
    </source>
</reference>
<keyword evidence="2" id="KW-1185">Reference proteome</keyword>
<accession>A0ACB8T7E6</accession>
<protein>
    <submittedName>
        <fullName evidence="1">Oligomeric complex COG6</fullName>
    </submittedName>
</protein>